<dbReference type="AlphaFoldDB" id="A0A0U3MBR1"/>
<evidence type="ECO:0000313" key="5">
    <source>
        <dbReference type="EMBL" id="ALV06125.1"/>
    </source>
</evidence>
<reference evidence="5 6" key="1">
    <citation type="submission" date="2015-12" db="EMBL/GenBank/DDBJ databases">
        <title>Complete genome of Roseateles depolymerans KCTC 42856.</title>
        <authorList>
            <person name="Kim K.M."/>
        </authorList>
    </citation>
    <scope>NUCLEOTIDE SEQUENCE [LARGE SCALE GENOMIC DNA]</scope>
    <source>
        <strain evidence="5 6">KCTC 42856</strain>
    </source>
</reference>
<dbReference type="EMBL" id="CP013729">
    <property type="protein sequence ID" value="ALV06125.1"/>
    <property type="molecule type" value="Genomic_DNA"/>
</dbReference>
<dbReference type="InterPro" id="IPR048950">
    <property type="entry name" value="Ppx_GppA_C"/>
</dbReference>
<dbReference type="PANTHER" id="PTHR30005:SF14">
    <property type="entry name" value="EXOPOLYPHOSPHATASE"/>
    <property type="match status" value="1"/>
</dbReference>
<name>A0A0U3MBR1_9BURK</name>
<feature type="region of interest" description="Disordered" evidence="2">
    <location>
        <begin position="1"/>
        <end position="23"/>
    </location>
</feature>
<evidence type="ECO:0000256" key="1">
    <source>
        <dbReference type="ARBA" id="ARBA00022801"/>
    </source>
</evidence>
<dbReference type="SUPFAM" id="SSF53067">
    <property type="entry name" value="Actin-like ATPase domain"/>
    <property type="match status" value="2"/>
</dbReference>
<feature type="domain" description="Ppx/GppA phosphatase C-terminal" evidence="4">
    <location>
        <begin position="352"/>
        <end position="518"/>
    </location>
</feature>
<dbReference type="PATRIC" id="fig|76731.3.peg.1680"/>
<keyword evidence="6" id="KW-1185">Reference proteome</keyword>
<dbReference type="FunFam" id="3.30.420.40:FF:000023">
    <property type="entry name" value="Guanosine-5'-triphosphate,3'-diphosphate pyrophosphatase"/>
    <property type="match status" value="1"/>
</dbReference>
<dbReference type="Proteomes" id="UP000060699">
    <property type="component" value="Chromosome"/>
</dbReference>
<evidence type="ECO:0000259" key="4">
    <source>
        <dbReference type="Pfam" id="PF21447"/>
    </source>
</evidence>
<organism evidence="5 6">
    <name type="scientific">Roseateles depolymerans</name>
    <dbReference type="NCBI Taxonomy" id="76731"/>
    <lineage>
        <taxon>Bacteria</taxon>
        <taxon>Pseudomonadati</taxon>
        <taxon>Pseudomonadota</taxon>
        <taxon>Betaproteobacteria</taxon>
        <taxon>Burkholderiales</taxon>
        <taxon>Sphaerotilaceae</taxon>
        <taxon>Roseateles</taxon>
    </lineage>
</organism>
<accession>A0A0U3MBR1</accession>
<proteinExistence type="predicted"/>
<dbReference type="Pfam" id="PF02541">
    <property type="entry name" value="Ppx-GppA"/>
    <property type="match status" value="1"/>
</dbReference>
<evidence type="ECO:0000259" key="3">
    <source>
        <dbReference type="Pfam" id="PF02541"/>
    </source>
</evidence>
<sequence length="533" mass="59070">MEDKRPGDSRGTRLNALDTKTPSFPATMRRMNQAQVPPILAAIDMGSNSFRLEIAHLQHGQYRRQDYLKETVRLGAGLDAQSMLTDEASERGLACLRRFAARLEGVPTRQVRAVATQTLREARNRNAFLERAQDVLGYPIEVISGREEARLIYAGVCRLQASEDPRLVIDIGGRSTEMILGRGTQPLKAESFQVGSVSLSMRFFPEGRFTAEAFRAAQVAAGAELEEALTEFARHTAQPRWRAALGSSGTVGAVAQILAANQLSDGSITLDGLRWCIQQCLEAGHVDQLKLAGLKEDRRAVVAGGLCILYTLLTHFDIDRLVPAKGALRQGVIFDLAARLDPALLGTGRDMREQSVAELQRRFAVDRAQAQRVQSVALKLHQQLLPKADEEQRRELGWAAALHEIGMMVSHHDFHRHSAYLLSHVDAPGFSQSQLRRLGDLALGQRGGLRKLDDQLRDESLTWQLLALRLAAIKCHARGQVDASAMHLSRQGLQVTIRMAKGWSDAHPRAHYLLREEQEAWAKLGRVQLELIG</sequence>
<dbReference type="Pfam" id="PF21447">
    <property type="entry name" value="Ppx-GppA_III"/>
    <property type="match status" value="1"/>
</dbReference>
<gene>
    <name evidence="5" type="ORF">RD2015_1640</name>
</gene>
<protein>
    <submittedName>
        <fullName evidence="5">Exopolyphosphatase</fullName>
    </submittedName>
</protein>
<dbReference type="InterPro" id="IPR030673">
    <property type="entry name" value="PyroPPase_GppA_Ppx"/>
</dbReference>
<dbReference type="Gene3D" id="3.30.420.40">
    <property type="match status" value="1"/>
</dbReference>
<dbReference type="PANTHER" id="PTHR30005">
    <property type="entry name" value="EXOPOLYPHOSPHATASE"/>
    <property type="match status" value="1"/>
</dbReference>
<dbReference type="GO" id="GO:0004309">
    <property type="term" value="F:exopolyphosphatase activity"/>
    <property type="evidence" value="ECO:0007669"/>
    <property type="project" value="TreeGrafter"/>
</dbReference>
<dbReference type="GO" id="GO:0006798">
    <property type="term" value="P:polyphosphate catabolic process"/>
    <property type="evidence" value="ECO:0007669"/>
    <property type="project" value="TreeGrafter"/>
</dbReference>
<dbReference type="CDD" id="cd24053">
    <property type="entry name" value="ASKHA_NBD_EcPPX-GppA-like"/>
    <property type="match status" value="1"/>
</dbReference>
<dbReference type="PIRSF" id="PIRSF001267">
    <property type="entry name" value="Pyrophosphatase_GppA_Ppx"/>
    <property type="match status" value="1"/>
</dbReference>
<dbReference type="Gene3D" id="1.10.3210.10">
    <property type="entry name" value="Hypothetical protein af1432"/>
    <property type="match status" value="1"/>
</dbReference>
<dbReference type="SUPFAM" id="SSF109604">
    <property type="entry name" value="HD-domain/PDEase-like"/>
    <property type="match status" value="1"/>
</dbReference>
<dbReference type="KEGG" id="rdp:RD2015_1640"/>
<feature type="compositionally biased region" description="Basic and acidic residues" evidence="2">
    <location>
        <begin position="1"/>
        <end position="11"/>
    </location>
</feature>
<evidence type="ECO:0000313" key="6">
    <source>
        <dbReference type="Proteomes" id="UP000060699"/>
    </source>
</evidence>
<dbReference type="Gene3D" id="3.30.420.150">
    <property type="entry name" value="Exopolyphosphatase. Domain 2"/>
    <property type="match status" value="1"/>
</dbReference>
<dbReference type="STRING" id="76731.RD2015_1640"/>
<keyword evidence="1" id="KW-0378">Hydrolase</keyword>
<dbReference type="InterPro" id="IPR003695">
    <property type="entry name" value="Ppx_GppA_N"/>
</dbReference>
<dbReference type="InterPro" id="IPR050273">
    <property type="entry name" value="GppA/Ppx_hydrolase"/>
</dbReference>
<evidence type="ECO:0000256" key="2">
    <source>
        <dbReference type="SAM" id="MobiDB-lite"/>
    </source>
</evidence>
<feature type="domain" description="Ppx/GppA phosphatase N-terminal" evidence="3">
    <location>
        <begin position="69"/>
        <end position="338"/>
    </location>
</feature>
<dbReference type="InterPro" id="IPR043129">
    <property type="entry name" value="ATPase_NBD"/>
</dbReference>